<accession>F6FGG0</accession>
<proteinExistence type="predicted"/>
<feature type="compositionally biased region" description="Basic and acidic residues" evidence="1">
    <location>
        <begin position="375"/>
        <end position="407"/>
    </location>
</feature>
<feature type="compositionally biased region" description="Low complexity" evidence="1">
    <location>
        <begin position="426"/>
        <end position="437"/>
    </location>
</feature>
<organism evidence="2 3">
    <name type="scientific">Mycoplasma haemofelis (strain Ohio2)</name>
    <dbReference type="NCBI Taxonomy" id="859194"/>
    <lineage>
        <taxon>Bacteria</taxon>
        <taxon>Bacillati</taxon>
        <taxon>Mycoplasmatota</taxon>
        <taxon>Mollicutes</taxon>
        <taxon>Mycoplasmataceae</taxon>
        <taxon>Mycoplasma</taxon>
    </lineage>
</organism>
<dbReference type="STRING" id="859194.MHF_0258"/>
<dbReference type="Proteomes" id="UP000007952">
    <property type="component" value="Chromosome"/>
</dbReference>
<feature type="region of interest" description="Disordered" evidence="1">
    <location>
        <begin position="366"/>
        <end position="437"/>
    </location>
</feature>
<evidence type="ECO:0000313" key="2">
    <source>
        <dbReference type="EMBL" id="AEG72550.1"/>
    </source>
</evidence>
<evidence type="ECO:0000256" key="1">
    <source>
        <dbReference type="SAM" id="MobiDB-lite"/>
    </source>
</evidence>
<feature type="compositionally biased region" description="Polar residues" evidence="1">
    <location>
        <begin position="813"/>
        <end position="827"/>
    </location>
</feature>
<name>F6FGG0_MYCHI</name>
<dbReference type="KEGG" id="mhf:MHF_0258"/>
<dbReference type="BioCyc" id="MHAE859194:G1GR7-256-MONOMER"/>
<reference key="2">
    <citation type="submission" date="2011-05" db="EMBL/GenBank/DDBJ databases">
        <title>The Genome of Mycoplasma haemofelis Strain Ohio2, a pathogenic hemoplasma of the cat.</title>
        <authorList>
            <person name="Santos A.P."/>
            <person name="Guimaraes A.M.S."/>
            <person name="SanMiguel P.J."/>
            <person name="Martin S.W."/>
            <person name="Messick J.B."/>
        </authorList>
    </citation>
    <scope>NUCLEOTIDE SEQUENCE</scope>
    <source>
        <strain>Ohio2</strain>
    </source>
</reference>
<dbReference type="AlphaFoldDB" id="F6FGG0"/>
<gene>
    <name evidence="2" type="ordered locus">MHF_0258</name>
</gene>
<protein>
    <submittedName>
        <fullName evidence="2">Uncharacterized protein</fullName>
    </submittedName>
</protein>
<dbReference type="EMBL" id="CP002808">
    <property type="protein sequence ID" value="AEG72550.1"/>
    <property type="molecule type" value="Genomic_DNA"/>
</dbReference>
<evidence type="ECO:0000313" key="3">
    <source>
        <dbReference type="Proteomes" id="UP000007952"/>
    </source>
</evidence>
<reference evidence="2 3" key="1">
    <citation type="journal article" date="2011" name="J. Bacteriol.">
        <title>Complete genome sequences of two hemotropic Mycoplasmas, Mycoplasma haemofelis strain Ohio2 and Mycoplasma suis strain Illinois.</title>
        <authorList>
            <person name="Messick J.B."/>
            <person name="Santos A.P."/>
            <person name="Guimaraes A.M."/>
        </authorList>
    </citation>
    <scope>NUCLEOTIDE SEQUENCE [LARGE SCALE GENOMIC DNA]</scope>
    <source>
        <strain evidence="2 3">Ohio2</strain>
    </source>
</reference>
<sequence length="984" mass="111436">MSNKSFLYLKNYLFFKRTAVLLTPLFLFTLASKELAFNSSQLNLLSISDFLDPEEGENSVKSLYTLLSAKNTSPDVKDYGSLIVKKLDNDKEYWIEQTNPFSSVSHGKDFKFRELSLTSHLSIESNGKYKLTSSTFEDSLQLKEVGNPNLLTVLDLSLDSGFPIQLTHVFPFSDLVSSNEKTYTVVNLKTRSDSSTTQHQLKLTKDTSNKSVSIEVVKGQSSGSDLASLAIKSFYVLFNDDPPQDPKKYFSEVSSEETTTTTSVYGSPFKKVFLDRWSSSSEPKYQFTTSSDFWKSTCQDPYKVGGFIDKDKKNTQSSSATATSSSESNYIKKQLASFYEFREQVGSKPAPTQQYYYEQIKDEGSYVPSSDYDDESKTPCEKLDGETKSKLKEYAGDSGDKTWEREPVTSINKSLIPSPLKKEIDSTSSTSSTSSTESYPQYKLVQSSFRAWGNAYKLRDQDIKKKGIYSSTFEESLQSSHDFSITINKSTLESKLVDHESLKKNKQDKSLQERPEISSMMEIYYPLSFSFYDPVSNYFKKRSLYLKTELDLSYLFYQDSFEKEVFSYDIGSENGEIGHDYGGLEVSNTSRKTPYGLSGKLQFIAGLSLSKDKDLKINLKAKVSGFVNTKNPCVDLRHRLYKISSSSSDKNPNFDCSKSESGWQYREYIHIPSFLTISLDREPEVSSFYLDKSFESTSDQNLKKFKDDLSSREIKKVIKTDSSNDGEIYFERLGAGDHIISEHKQDSKHQLTQTSFFSNTNNQYIYYYAPRKQTNSLDLDSEELNELKIHISGAKTTLNRFFHTSHFNTKRTVCTNDSDSEGSQECGNGNKYKEIEQDKTSSELSDKEGSQTITVKWDSLSSASAESSAKEIKFRFVLNRGGDIEDATFDKNKDKYKKLFEDSAQNPSTSTEIPNHSCLAVWYSIKLWKDSSSKKLHYVTMLRPISLVSEPITNSTAHKISGSAGSAGFEINKFEFSYKSTKSS</sequence>
<dbReference type="HOGENOM" id="CLU_304178_0_0_14"/>
<feature type="compositionally biased region" description="Basic and acidic residues" evidence="1">
    <location>
        <begin position="831"/>
        <end position="847"/>
    </location>
</feature>
<feature type="region of interest" description="Disordered" evidence="1">
    <location>
        <begin position="813"/>
        <end position="847"/>
    </location>
</feature>